<name>A0A1V8M1U3_9GAMM</name>
<evidence type="ECO:0000313" key="2">
    <source>
        <dbReference type="Proteomes" id="UP000191980"/>
    </source>
</evidence>
<reference evidence="1 2" key="1">
    <citation type="submission" date="2015-12" db="EMBL/GenBank/DDBJ databases">
        <authorList>
            <person name="Shamseldin A."/>
            <person name="Moawad H."/>
            <person name="Abd El-Rahim W.M."/>
            <person name="Sadowsky M.J."/>
        </authorList>
    </citation>
    <scope>NUCLEOTIDE SEQUENCE [LARGE SCALE GENOMIC DNA]</scope>
    <source>
        <strain evidence="1 2">WF1</strain>
    </source>
</reference>
<keyword evidence="2" id="KW-1185">Reference proteome</keyword>
<dbReference type="AlphaFoldDB" id="A0A1V8M1U3"/>
<organism evidence="1 2">
    <name type="scientific">Methyloprofundus sedimenti</name>
    <dbReference type="NCBI Taxonomy" id="1420851"/>
    <lineage>
        <taxon>Bacteria</taxon>
        <taxon>Pseudomonadati</taxon>
        <taxon>Pseudomonadota</taxon>
        <taxon>Gammaproteobacteria</taxon>
        <taxon>Methylococcales</taxon>
        <taxon>Methylococcaceae</taxon>
        <taxon>Methyloprofundus</taxon>
    </lineage>
</organism>
<proteinExistence type="predicted"/>
<protein>
    <submittedName>
        <fullName evidence="1">Uncharacterized protein</fullName>
    </submittedName>
</protein>
<comment type="caution">
    <text evidence="1">The sequence shown here is derived from an EMBL/GenBank/DDBJ whole genome shotgun (WGS) entry which is preliminary data.</text>
</comment>
<sequence length="77" mass="9007">MYLALASEPEKRRENDCELFKYQVEGKLLDDIRFAAKKGMMLGNERFTAEIKSLTGHWMTAKKMGRPVGWRKEKVNK</sequence>
<dbReference type="EMBL" id="LPUF01000003">
    <property type="protein sequence ID" value="OQK15466.1"/>
    <property type="molecule type" value="Genomic_DNA"/>
</dbReference>
<evidence type="ECO:0000313" key="1">
    <source>
        <dbReference type="EMBL" id="OQK15466.1"/>
    </source>
</evidence>
<gene>
    <name evidence="1" type="ORF">AU255_14650</name>
</gene>
<accession>A0A1V8M1U3</accession>
<dbReference type="Proteomes" id="UP000191980">
    <property type="component" value="Unassembled WGS sequence"/>
</dbReference>